<protein>
    <submittedName>
        <fullName evidence="1">Uncharacterized protein</fullName>
    </submittedName>
</protein>
<proteinExistence type="predicted"/>
<accession>A0A8J5T8S8</accession>
<comment type="caution">
    <text evidence="1">The sequence shown here is derived from an EMBL/GenBank/DDBJ whole genome shotgun (WGS) entry which is preliminary data.</text>
</comment>
<evidence type="ECO:0000313" key="1">
    <source>
        <dbReference type="EMBL" id="KAG8081899.1"/>
    </source>
</evidence>
<sequence>MLAPSSNSCPKPHRTLHRVRHGLRPYAPGGIGCATSEATLAPYQLHTDAPSVLAPSPRRCPCCARTHRHKPHAEVLCLARKTAVLPTSSLCLSSVPHTTLLYIRSEAPSARCMYKVGGG</sequence>
<dbReference type="Proteomes" id="UP000729402">
    <property type="component" value="Unassembled WGS sequence"/>
</dbReference>
<reference evidence="1" key="2">
    <citation type="submission" date="2021-02" db="EMBL/GenBank/DDBJ databases">
        <authorList>
            <person name="Kimball J.A."/>
            <person name="Haas M.W."/>
            <person name="Macchietto M."/>
            <person name="Kono T."/>
            <person name="Duquette J."/>
            <person name="Shao M."/>
        </authorList>
    </citation>
    <scope>NUCLEOTIDE SEQUENCE</scope>
    <source>
        <tissue evidence="1">Fresh leaf tissue</tissue>
    </source>
</reference>
<name>A0A8J5T8S8_ZIZPA</name>
<dbReference type="EMBL" id="JAAALK010000086">
    <property type="protein sequence ID" value="KAG8081899.1"/>
    <property type="molecule type" value="Genomic_DNA"/>
</dbReference>
<keyword evidence="2" id="KW-1185">Reference proteome</keyword>
<dbReference type="AlphaFoldDB" id="A0A8J5T8S8"/>
<gene>
    <name evidence="1" type="ORF">GUJ93_ZPchr0014g47145</name>
</gene>
<reference evidence="1" key="1">
    <citation type="journal article" date="2021" name="bioRxiv">
        <title>Whole Genome Assembly and Annotation of Northern Wild Rice, Zizania palustris L., Supports a Whole Genome Duplication in the Zizania Genus.</title>
        <authorList>
            <person name="Haas M."/>
            <person name="Kono T."/>
            <person name="Macchietto M."/>
            <person name="Millas R."/>
            <person name="McGilp L."/>
            <person name="Shao M."/>
            <person name="Duquette J."/>
            <person name="Hirsch C.N."/>
            <person name="Kimball J."/>
        </authorList>
    </citation>
    <scope>NUCLEOTIDE SEQUENCE</scope>
    <source>
        <tissue evidence="1">Fresh leaf tissue</tissue>
    </source>
</reference>
<evidence type="ECO:0000313" key="2">
    <source>
        <dbReference type="Proteomes" id="UP000729402"/>
    </source>
</evidence>
<organism evidence="1 2">
    <name type="scientific">Zizania palustris</name>
    <name type="common">Northern wild rice</name>
    <dbReference type="NCBI Taxonomy" id="103762"/>
    <lineage>
        <taxon>Eukaryota</taxon>
        <taxon>Viridiplantae</taxon>
        <taxon>Streptophyta</taxon>
        <taxon>Embryophyta</taxon>
        <taxon>Tracheophyta</taxon>
        <taxon>Spermatophyta</taxon>
        <taxon>Magnoliopsida</taxon>
        <taxon>Liliopsida</taxon>
        <taxon>Poales</taxon>
        <taxon>Poaceae</taxon>
        <taxon>BOP clade</taxon>
        <taxon>Oryzoideae</taxon>
        <taxon>Oryzeae</taxon>
        <taxon>Zizaniinae</taxon>
        <taxon>Zizania</taxon>
    </lineage>
</organism>